<dbReference type="InterPro" id="IPR006558">
    <property type="entry name" value="LamG-like"/>
</dbReference>
<keyword evidence="5 10" id="KW-1133">Transmembrane helix</keyword>
<dbReference type="EMBL" id="MSTQ01000002">
    <property type="protein sequence ID" value="OLU05373.1"/>
    <property type="molecule type" value="Genomic_DNA"/>
</dbReference>
<feature type="signal peptide" evidence="11">
    <location>
        <begin position="1"/>
        <end position="20"/>
    </location>
</feature>
<evidence type="ECO:0000256" key="8">
    <source>
        <dbReference type="RuleBase" id="RU004057"/>
    </source>
</evidence>
<feature type="region of interest" description="Disordered" evidence="9">
    <location>
        <begin position="581"/>
        <end position="603"/>
    </location>
</feature>
<evidence type="ECO:0000256" key="7">
    <source>
        <dbReference type="ARBA" id="ARBA00023157"/>
    </source>
</evidence>
<evidence type="ECO:0000256" key="2">
    <source>
        <dbReference type="ARBA" id="ARBA00022475"/>
    </source>
</evidence>
<reference evidence="13 18" key="4">
    <citation type="submission" date="2019-09" db="EMBL/GenBank/DDBJ databases">
        <title>Draft genome sequences of 48 bacterial type strains from the CCUG.</title>
        <authorList>
            <person name="Tunovic T."/>
            <person name="Pineiro-Iglesias B."/>
            <person name="Unosson C."/>
            <person name="Inganas E."/>
            <person name="Ohlen M."/>
            <person name="Cardew S."/>
            <person name="Jensie-Markopoulos S."/>
            <person name="Salva-Serra F."/>
            <person name="Jaen-Luchoro D."/>
            <person name="Karlsson R."/>
            <person name="Svensson-Stadler L."/>
            <person name="Chun J."/>
            <person name="Moore E."/>
        </authorList>
    </citation>
    <scope>NUCLEOTIDE SEQUENCE [LARGE SCALE GENOMIC DNA]</scope>
    <source>
        <strain evidence="13 18">CCUG 53116</strain>
    </source>
</reference>
<dbReference type="Pfam" id="PF01618">
    <property type="entry name" value="MotA_ExbB"/>
    <property type="match status" value="1"/>
</dbReference>
<keyword evidence="7" id="KW-1015">Disulfide bond</keyword>
<sequence length="603" mass="65003">MQRIFLAFLMCLSFVLPATAQAWWQDDWHYRKQLSVDTTPQGAAINEALGRTALLVRLHTGNFTFDGVKEDGSDLRFVAADDKTVLNHQVESFDALMGMALVWIDVPKVEGGQRQDIWMYYGNQKAAATGNGQLTFDPNYTALYHFDGATGAPAKDTTAYGNTAQSATGTSIDGVIGRALQFSGQPLLLPASPSLQHNAGSAFTFSAWLKLDQANGEQLVLARREGEHSLLVGLNQGMPFVEIDGQRAVSTQALNPGQWQHLALTAEGSKVSLYLNGRESASLAVAMPAFNSVMAIGADVSASAYLPFAGAIDELRLSKVARPAAQLLADATSQGAESKLLAYGVDEEQSGYGFGSLGFLLNAVPLDAWVIIAVLVLMMVQSWFIMVRKNRMVSRVSAANEAFREQFAKVGTRLEMFADDQDLTLRLQHSSLWRLYLLAVKEIRTRREQGADTSSVSAATIEAIRCSMDGVRTRENQALSSKLSTLSNAIAGGPYIGLLGTVLGIMVVFLGTAMAGDVNINAIAPGMAAALLATAMGLFVAIPALFGYNRLITRNKEVSADMRVFVDEFITRLAEMHGESQFSEAAHRRGNHANAHTNAQAPA</sequence>
<reference evidence="15 17" key="1">
    <citation type="submission" date="2016-10" db="EMBL/GenBank/DDBJ databases">
        <authorList>
            <person name="de Groot N.N."/>
        </authorList>
    </citation>
    <scope>NUCLEOTIDE SEQUENCE [LARGE SCALE GENOMIC DNA]</scope>
    <source>
        <strain evidence="15 17">BS3776</strain>
    </source>
</reference>
<keyword evidence="8" id="KW-0813">Transport</keyword>
<evidence type="ECO:0000313" key="15">
    <source>
        <dbReference type="EMBL" id="SDP63031.1"/>
    </source>
</evidence>
<reference evidence="16" key="2">
    <citation type="submission" date="2017-01" db="EMBL/GenBank/DDBJ databases">
        <authorList>
            <person name="Poblete-Castro I."/>
        </authorList>
    </citation>
    <scope>NUCLEOTIDE SEQUENCE [LARGE SCALE GENOMIC DNA]</scope>
    <source>
        <strain evidence="16">DSM 18361 / CCUG 53116 / MT1</strain>
    </source>
</reference>
<feature type="transmembrane region" description="Helical" evidence="10">
    <location>
        <begin position="495"/>
        <end position="516"/>
    </location>
</feature>
<comment type="subcellular location">
    <subcellularLocation>
        <location evidence="1">Cell membrane</location>
        <topology evidence="1">Multi-pass membrane protein</topology>
    </subcellularLocation>
    <subcellularLocation>
        <location evidence="8">Membrane</location>
        <topology evidence="8">Multi-pass membrane protein</topology>
    </subcellularLocation>
</comment>
<evidence type="ECO:0000256" key="9">
    <source>
        <dbReference type="SAM" id="MobiDB-lite"/>
    </source>
</evidence>
<dbReference type="InterPro" id="IPR013320">
    <property type="entry name" value="ConA-like_dom_sf"/>
</dbReference>
<organism evidence="15 17">
    <name type="scientific">Pseudomonas reinekei</name>
    <dbReference type="NCBI Taxonomy" id="395598"/>
    <lineage>
        <taxon>Bacteria</taxon>
        <taxon>Pseudomonadati</taxon>
        <taxon>Pseudomonadota</taxon>
        <taxon>Gammaproteobacteria</taxon>
        <taxon>Pseudomonadales</taxon>
        <taxon>Pseudomonadaceae</taxon>
        <taxon>Pseudomonas</taxon>
    </lineage>
</organism>
<dbReference type="Pfam" id="PF13385">
    <property type="entry name" value="Laminin_G_3"/>
    <property type="match status" value="1"/>
</dbReference>
<protein>
    <submittedName>
        <fullName evidence="14">Biopolymer transporter ExbB</fullName>
    </submittedName>
    <submittedName>
        <fullName evidence="13">DUF2341 domain-containing protein</fullName>
    </submittedName>
    <submittedName>
        <fullName evidence="15">Outer membrane transport energization protein ExbB</fullName>
    </submittedName>
</protein>
<dbReference type="EMBL" id="LT629709">
    <property type="protein sequence ID" value="SDP63031.1"/>
    <property type="molecule type" value="Genomic_DNA"/>
</dbReference>
<dbReference type="SUPFAM" id="SSF49899">
    <property type="entry name" value="Concanavalin A-like lectins/glucanases"/>
    <property type="match status" value="1"/>
</dbReference>
<dbReference type="Pfam" id="PF10102">
    <property type="entry name" value="DUF2341"/>
    <property type="match status" value="1"/>
</dbReference>
<keyword evidence="16" id="KW-1185">Reference proteome</keyword>
<reference evidence="14" key="3">
    <citation type="submission" date="2017-01" db="EMBL/GenBank/DDBJ databases">
        <authorList>
            <person name="Mah S.A."/>
            <person name="Swanson W.J."/>
            <person name="Moy G.W."/>
            <person name="Vacquier V.D."/>
        </authorList>
    </citation>
    <scope>NUCLEOTIDE SEQUENCE [LARGE SCALE GENOMIC DNA]</scope>
    <source>
        <strain evidence="14">MT1</strain>
    </source>
</reference>
<evidence type="ECO:0000256" key="3">
    <source>
        <dbReference type="ARBA" id="ARBA00022692"/>
    </source>
</evidence>
<accession>A0A1H0UA72</accession>
<gene>
    <name evidence="14" type="ORF">BVK86_03625</name>
    <name evidence="13" type="ORF">F7R15_03630</name>
    <name evidence="15" type="ORF">SAMN04490202_5246</name>
</gene>
<dbReference type="RefSeq" id="WP_075945128.1">
    <property type="nucleotide sequence ID" value="NZ_LT629709.1"/>
</dbReference>
<evidence type="ECO:0000259" key="12">
    <source>
        <dbReference type="SMART" id="SM00560"/>
    </source>
</evidence>
<dbReference type="Proteomes" id="UP000460142">
    <property type="component" value="Unassembled WGS sequence"/>
</dbReference>
<feature type="domain" description="LamG-like jellyroll fold" evidence="12">
    <location>
        <begin position="201"/>
        <end position="325"/>
    </location>
</feature>
<evidence type="ECO:0000256" key="10">
    <source>
        <dbReference type="SAM" id="Phobius"/>
    </source>
</evidence>
<comment type="similarity">
    <text evidence="8">Belongs to the exbB/tolQ family.</text>
</comment>
<keyword evidence="6 10" id="KW-0472">Membrane</keyword>
<evidence type="ECO:0000256" key="4">
    <source>
        <dbReference type="ARBA" id="ARBA00022729"/>
    </source>
</evidence>
<keyword evidence="2" id="KW-1003">Cell membrane</keyword>
<dbReference type="SMART" id="SM00560">
    <property type="entry name" value="LamGL"/>
    <property type="match status" value="1"/>
</dbReference>
<evidence type="ECO:0000256" key="1">
    <source>
        <dbReference type="ARBA" id="ARBA00004651"/>
    </source>
</evidence>
<feature type="compositionally biased region" description="Low complexity" evidence="9">
    <location>
        <begin position="592"/>
        <end position="603"/>
    </location>
</feature>
<feature type="chain" id="PRO_5015065286" evidence="11">
    <location>
        <begin position="21"/>
        <end position="603"/>
    </location>
</feature>
<dbReference type="GO" id="GO:0017038">
    <property type="term" value="P:protein import"/>
    <property type="evidence" value="ECO:0007669"/>
    <property type="project" value="TreeGrafter"/>
</dbReference>
<keyword evidence="4 11" id="KW-0732">Signal</keyword>
<dbReference type="InterPro" id="IPR050790">
    <property type="entry name" value="ExbB/TolQ_transport"/>
</dbReference>
<dbReference type="OrthoDB" id="175881at2"/>
<dbReference type="Proteomes" id="UP000198549">
    <property type="component" value="Chromosome I"/>
</dbReference>
<evidence type="ECO:0000313" key="14">
    <source>
        <dbReference type="EMBL" id="OLU05373.1"/>
    </source>
</evidence>
<dbReference type="AlphaFoldDB" id="A0A1H0UA72"/>
<dbReference type="Proteomes" id="UP000186756">
    <property type="component" value="Unassembled WGS sequence"/>
</dbReference>
<dbReference type="EMBL" id="VZPS01000002">
    <property type="protein sequence ID" value="KAB0487937.1"/>
    <property type="molecule type" value="Genomic_DNA"/>
</dbReference>
<dbReference type="Gene3D" id="2.60.120.200">
    <property type="match status" value="1"/>
</dbReference>
<keyword evidence="3 10" id="KW-0812">Transmembrane</keyword>
<evidence type="ECO:0000313" key="13">
    <source>
        <dbReference type="EMBL" id="KAB0487937.1"/>
    </source>
</evidence>
<dbReference type="PANTHER" id="PTHR30625">
    <property type="entry name" value="PROTEIN TOLQ"/>
    <property type="match status" value="1"/>
</dbReference>
<evidence type="ECO:0000313" key="18">
    <source>
        <dbReference type="Proteomes" id="UP000460142"/>
    </source>
</evidence>
<feature type="transmembrane region" description="Helical" evidence="10">
    <location>
        <begin position="368"/>
        <end position="387"/>
    </location>
</feature>
<evidence type="ECO:0000256" key="11">
    <source>
        <dbReference type="SAM" id="SignalP"/>
    </source>
</evidence>
<evidence type="ECO:0000313" key="17">
    <source>
        <dbReference type="Proteomes" id="UP000198549"/>
    </source>
</evidence>
<dbReference type="GO" id="GO:0005886">
    <property type="term" value="C:plasma membrane"/>
    <property type="evidence" value="ECO:0007669"/>
    <property type="project" value="UniProtKB-SubCell"/>
</dbReference>
<evidence type="ECO:0000256" key="5">
    <source>
        <dbReference type="ARBA" id="ARBA00022989"/>
    </source>
</evidence>
<dbReference type="PANTHER" id="PTHR30625:SF3">
    <property type="entry name" value="TOL-PAL SYSTEM PROTEIN TOLQ"/>
    <property type="match status" value="1"/>
</dbReference>
<evidence type="ECO:0000256" key="6">
    <source>
        <dbReference type="ARBA" id="ARBA00023136"/>
    </source>
</evidence>
<keyword evidence="8" id="KW-0653">Protein transport</keyword>
<proteinExistence type="inferred from homology"/>
<feature type="transmembrane region" description="Helical" evidence="10">
    <location>
        <begin position="522"/>
        <end position="546"/>
    </location>
</feature>
<dbReference type="InterPro" id="IPR002898">
    <property type="entry name" value="MotA_ExbB_proton_chnl"/>
</dbReference>
<dbReference type="InterPro" id="IPR018765">
    <property type="entry name" value="DUF2341"/>
</dbReference>
<evidence type="ECO:0000313" key="16">
    <source>
        <dbReference type="Proteomes" id="UP000186756"/>
    </source>
</evidence>
<name>A0A1H0UA72_PSERE</name>